<dbReference type="UniPathway" id="UPA00219"/>
<dbReference type="CDD" id="cd13123">
    <property type="entry name" value="MATE_MurJ_like"/>
    <property type="match status" value="1"/>
</dbReference>
<evidence type="ECO:0000256" key="6">
    <source>
        <dbReference type="ARBA" id="ARBA00022989"/>
    </source>
</evidence>
<keyword evidence="4 10" id="KW-0133">Cell shape</keyword>
<organism evidence="12 13">
    <name type="scientific">Buchnera aphidicola</name>
    <name type="common">Lipaphis pseudobrassicae</name>
    <dbReference type="NCBI Taxonomy" id="1258543"/>
    <lineage>
        <taxon>Bacteria</taxon>
        <taxon>Pseudomonadati</taxon>
        <taxon>Pseudomonadota</taxon>
        <taxon>Gammaproteobacteria</taxon>
        <taxon>Enterobacterales</taxon>
        <taxon>Erwiniaceae</taxon>
        <taxon>Buchnera</taxon>
    </lineage>
</organism>
<dbReference type="InterPro" id="IPR004268">
    <property type="entry name" value="MurJ"/>
</dbReference>
<evidence type="ECO:0000256" key="10">
    <source>
        <dbReference type="HAMAP-Rule" id="MF_02078"/>
    </source>
</evidence>
<keyword evidence="7 10" id="KW-0472">Membrane</keyword>
<dbReference type="GO" id="GO:0071555">
    <property type="term" value="P:cell wall organization"/>
    <property type="evidence" value="ECO:0007669"/>
    <property type="project" value="UniProtKB-UniRule"/>
</dbReference>
<evidence type="ECO:0000256" key="9">
    <source>
        <dbReference type="ARBA" id="ARBA00061532"/>
    </source>
</evidence>
<dbReference type="RefSeq" id="WP_158356035.1">
    <property type="nucleotide sequence ID" value="NZ_CP034870.1"/>
</dbReference>
<evidence type="ECO:0000256" key="4">
    <source>
        <dbReference type="ARBA" id="ARBA00022960"/>
    </source>
</evidence>
<dbReference type="PRINTS" id="PR01806">
    <property type="entry name" value="VIRFACTRMVIN"/>
</dbReference>
<evidence type="ECO:0000256" key="5">
    <source>
        <dbReference type="ARBA" id="ARBA00022984"/>
    </source>
</evidence>
<evidence type="ECO:0000313" key="12">
    <source>
        <dbReference type="EMBL" id="QCI22195.1"/>
    </source>
</evidence>
<feature type="transmembrane region" description="Helical" evidence="10">
    <location>
        <begin position="478"/>
        <end position="504"/>
    </location>
</feature>
<dbReference type="Pfam" id="PF03023">
    <property type="entry name" value="MurJ"/>
    <property type="match status" value="1"/>
</dbReference>
<keyword evidence="3 10" id="KW-0812">Transmembrane</keyword>
<feature type="transmembrane region" description="Helical" evidence="10">
    <location>
        <begin position="90"/>
        <end position="110"/>
    </location>
</feature>
<dbReference type="PANTHER" id="PTHR47019:SF1">
    <property type="entry name" value="LIPID II FLIPPASE MURJ"/>
    <property type="match status" value="1"/>
</dbReference>
<reference evidence="12 13" key="2">
    <citation type="submission" date="2019-05" db="EMBL/GenBank/DDBJ databases">
        <title>Genome evolution of the obligate endosymbiont Buchnera aphidicola.</title>
        <authorList>
            <person name="Moran N.A."/>
        </authorList>
    </citation>
    <scope>NUCLEOTIDE SEQUENCE [LARGE SCALE GENOMIC DNA]</scope>
    <source>
        <strain evidence="12 13">Lps</strain>
    </source>
</reference>
<feature type="transmembrane region" description="Helical" evidence="10">
    <location>
        <begin position="165"/>
        <end position="182"/>
    </location>
</feature>
<dbReference type="InterPro" id="IPR051050">
    <property type="entry name" value="Lipid_II_flippase_MurJ/MviN"/>
</dbReference>
<keyword evidence="2 10" id="KW-1003">Cell membrane</keyword>
<name>A0A4D6YCC0_9GAMM</name>
<dbReference type="GO" id="GO:0008360">
    <property type="term" value="P:regulation of cell shape"/>
    <property type="evidence" value="ECO:0007669"/>
    <property type="project" value="UniProtKB-UniRule"/>
</dbReference>
<dbReference type="GO" id="GO:0005886">
    <property type="term" value="C:plasma membrane"/>
    <property type="evidence" value="ECO:0007669"/>
    <property type="project" value="UniProtKB-SubCell"/>
</dbReference>
<dbReference type="GO" id="GO:0034204">
    <property type="term" value="P:lipid translocation"/>
    <property type="evidence" value="ECO:0007669"/>
    <property type="project" value="TreeGrafter"/>
</dbReference>
<feature type="transmembrane region" description="Helical" evidence="10">
    <location>
        <begin position="313"/>
        <end position="336"/>
    </location>
</feature>
<gene>
    <name evidence="10 12" type="primary">murJ</name>
    <name evidence="12" type="ORF">D9V70_01710</name>
</gene>
<keyword evidence="10" id="KW-0997">Cell inner membrane</keyword>
<evidence type="ECO:0000256" key="3">
    <source>
        <dbReference type="ARBA" id="ARBA00022692"/>
    </source>
</evidence>
<comment type="pathway">
    <text evidence="10">Cell wall biogenesis; peptidoglycan biosynthesis.</text>
</comment>
<evidence type="ECO:0000313" key="13">
    <source>
        <dbReference type="Proteomes" id="UP000298564"/>
    </source>
</evidence>
<dbReference type="PIRSF" id="PIRSF002869">
    <property type="entry name" value="MviN"/>
    <property type="match status" value="1"/>
</dbReference>
<comment type="subcellular location">
    <subcellularLocation>
        <location evidence="10">Cell inner membrane</location>
        <topology evidence="10">Multi-pass membrane protein</topology>
    </subcellularLocation>
    <subcellularLocation>
        <location evidence="1">Cell membrane</location>
        <topology evidence="1">Multi-pass membrane protein</topology>
    </subcellularLocation>
</comment>
<sequence length="514" mass="59124">MNLLKPFISVSAMTLISRILGFIRDVLIANTFGASFYTDVFFVSFKIPNLLRRIFSDGAFSQAFIPILMEYRSTKDKKSMEEFISSTFGFMIFIVLFFTILGMFFSRFLISLNAPGFLESLEKLTLSTHLLTIMFPYILFISLSSFFSSILYSWNYFFIPSLSPIFLNLSIIFFSSCCSSFFHPSIVALAWSVIIGGFFQLLYQLPFLYNINMLVMPNISWNNIGLIKVLKKIGPAVLGTSANQISLIINTIFSSLLNAGSISWIYYADRLIEFPIGILGVSLNTILFTSLSKTHKKNKKSEYKKLLHWGLQISLILSIPSAVIIFILAKPIIIVLFQYGKFTYFDVLMTEQVLKYYSFGLISFILVKILSSAFYSCEKTNIPMKISFFALLLTQLMNPFLIFYFKHSGLALSISISSWINFLLLYFELYKRKMIFFNFRELIFILKLIISTLVMVVILLLVLNVMPLWDIGSFYNKIIRLIFIFFISGAVYLLMLYLLGIHILNFSYKISRLS</sequence>
<proteinExistence type="inferred from homology"/>
<feature type="transmembrane region" description="Helical" evidence="10">
    <location>
        <begin position="356"/>
        <end position="374"/>
    </location>
</feature>
<protein>
    <recommendedName>
        <fullName evidence="10">Probable lipid II flippase MurJ</fullName>
    </recommendedName>
</protein>
<evidence type="ECO:0000256" key="11">
    <source>
        <dbReference type="PIRNR" id="PIRNR002869"/>
    </source>
</evidence>
<feature type="transmembrane region" description="Helical" evidence="10">
    <location>
        <begin position="386"/>
        <end position="405"/>
    </location>
</feature>
<comment type="function">
    <text evidence="8 10 11">Involved in peptidoglycan biosynthesis. Transports lipid-linked peptidoglycan precursors from the inner to the outer leaflet of the cytoplasmic membrane.</text>
</comment>
<evidence type="ECO:0000256" key="8">
    <source>
        <dbReference type="ARBA" id="ARBA00060041"/>
    </source>
</evidence>
<keyword evidence="6 10" id="KW-1133">Transmembrane helix</keyword>
<feature type="transmembrane region" description="Helical" evidence="10">
    <location>
        <begin position="247"/>
        <end position="268"/>
    </location>
</feature>
<evidence type="ECO:0000256" key="1">
    <source>
        <dbReference type="ARBA" id="ARBA00004651"/>
    </source>
</evidence>
<reference evidence="12 13" key="1">
    <citation type="submission" date="2018-12" db="EMBL/GenBank/DDBJ databases">
        <authorList>
            <person name="Chong R.A."/>
        </authorList>
    </citation>
    <scope>NUCLEOTIDE SEQUENCE [LARGE SCALE GENOMIC DNA]</scope>
    <source>
        <strain evidence="12 13">Lps</strain>
    </source>
</reference>
<feature type="transmembrane region" description="Helical" evidence="10">
    <location>
        <begin position="442"/>
        <end position="466"/>
    </location>
</feature>
<keyword evidence="10 11" id="KW-0961">Cell wall biogenesis/degradation</keyword>
<comment type="similarity">
    <text evidence="9 10 11">Belongs to the MurJ/MviN family.</text>
</comment>
<feature type="transmembrane region" description="Helical" evidence="10">
    <location>
        <begin position="21"/>
        <end position="38"/>
    </location>
</feature>
<dbReference type="GO" id="GO:0009252">
    <property type="term" value="P:peptidoglycan biosynthetic process"/>
    <property type="evidence" value="ECO:0007669"/>
    <property type="project" value="UniProtKB-UniRule"/>
</dbReference>
<dbReference type="OrthoDB" id="9816572at2"/>
<feature type="transmembrane region" description="Helical" evidence="10">
    <location>
        <begin position="411"/>
        <end position="430"/>
    </location>
</feature>
<feature type="transmembrane region" description="Helical" evidence="10">
    <location>
        <begin position="188"/>
        <end position="209"/>
    </location>
</feature>
<dbReference type="EMBL" id="CP034870">
    <property type="protein sequence ID" value="QCI22195.1"/>
    <property type="molecule type" value="Genomic_DNA"/>
</dbReference>
<evidence type="ECO:0000256" key="7">
    <source>
        <dbReference type="ARBA" id="ARBA00023136"/>
    </source>
</evidence>
<dbReference type="AlphaFoldDB" id="A0A4D6YCC0"/>
<feature type="transmembrane region" description="Helical" evidence="10">
    <location>
        <begin position="274"/>
        <end position="292"/>
    </location>
</feature>
<dbReference type="PANTHER" id="PTHR47019">
    <property type="entry name" value="LIPID II FLIPPASE MURJ"/>
    <property type="match status" value="1"/>
</dbReference>
<dbReference type="Proteomes" id="UP000298564">
    <property type="component" value="Chromosome"/>
</dbReference>
<keyword evidence="5 10" id="KW-0573">Peptidoglycan synthesis</keyword>
<dbReference type="NCBIfam" id="TIGR01695">
    <property type="entry name" value="murJ_mviN"/>
    <property type="match status" value="1"/>
</dbReference>
<dbReference type="HAMAP" id="MF_02078">
    <property type="entry name" value="MurJ_MviN"/>
    <property type="match status" value="1"/>
</dbReference>
<feature type="transmembrane region" description="Helical" evidence="10">
    <location>
        <begin position="130"/>
        <end position="153"/>
    </location>
</feature>
<evidence type="ECO:0000256" key="2">
    <source>
        <dbReference type="ARBA" id="ARBA00022475"/>
    </source>
</evidence>
<keyword evidence="10 11" id="KW-0813">Transport</keyword>
<dbReference type="GO" id="GO:0015648">
    <property type="term" value="F:lipid-linked peptidoglycan transporter activity"/>
    <property type="evidence" value="ECO:0007669"/>
    <property type="project" value="UniProtKB-UniRule"/>
</dbReference>
<accession>A0A4D6YCC0</accession>